<organism evidence="2 3">
    <name type="scientific">Halalkalibacter hemicellulosilyticusJCM 9152</name>
    <dbReference type="NCBI Taxonomy" id="1236971"/>
    <lineage>
        <taxon>Bacteria</taxon>
        <taxon>Bacillati</taxon>
        <taxon>Bacillota</taxon>
        <taxon>Bacilli</taxon>
        <taxon>Bacillales</taxon>
        <taxon>Bacillaceae</taxon>
        <taxon>Halalkalibacter</taxon>
    </lineage>
</organism>
<evidence type="ECO:0000313" key="3">
    <source>
        <dbReference type="Proteomes" id="UP000018895"/>
    </source>
</evidence>
<dbReference type="AlphaFoldDB" id="W4QCJ9"/>
<sequence>MMRIVGRVGFYPLFFFAVICLVMGPFMAIDDIRATLQYGTPHGAYYLFMIGFCSFFLYLSIRIETLQWIYYKLPILWPVLQMCLFMLIATGLGATFLQHWAEHNFPSKGVAITLAIVSFVVVRIMMSWWFARHPASSPFVNRRYV</sequence>
<feature type="transmembrane region" description="Helical" evidence="1">
    <location>
        <begin position="75"/>
        <end position="97"/>
    </location>
</feature>
<proteinExistence type="predicted"/>
<evidence type="ECO:0000256" key="1">
    <source>
        <dbReference type="SAM" id="Phobius"/>
    </source>
</evidence>
<dbReference type="RefSeq" id="WP_035341741.1">
    <property type="nucleotide sequence ID" value="NZ_BAUU01000007.1"/>
</dbReference>
<dbReference type="STRING" id="1236971.JCM9152_1164"/>
<reference evidence="2" key="1">
    <citation type="journal article" date="2014" name="Genome Announc.">
        <title>Draft Genome Sequences of Three Alkaliphilic Bacillus Strains, Bacillus wakoensis JCM 9140T, Bacillus akibai JCM 9157T, and Bacillus hemicellulosilyticus JCM 9152T.</title>
        <authorList>
            <person name="Yuki M."/>
            <person name="Oshima K."/>
            <person name="Suda W."/>
            <person name="Oshida Y."/>
            <person name="Kitamura K."/>
            <person name="Iida T."/>
            <person name="Hattori M."/>
            <person name="Ohkuma M."/>
        </authorList>
    </citation>
    <scope>NUCLEOTIDE SEQUENCE [LARGE SCALE GENOMIC DNA]</scope>
    <source>
        <strain evidence="2">JCM 9152</strain>
    </source>
</reference>
<evidence type="ECO:0000313" key="2">
    <source>
        <dbReference type="EMBL" id="GAE29781.1"/>
    </source>
</evidence>
<dbReference type="OrthoDB" id="2609546at2"/>
<keyword evidence="1" id="KW-0472">Membrane</keyword>
<dbReference type="EMBL" id="BAUU01000007">
    <property type="protein sequence ID" value="GAE29781.1"/>
    <property type="molecule type" value="Genomic_DNA"/>
</dbReference>
<keyword evidence="3" id="KW-1185">Reference proteome</keyword>
<dbReference type="Proteomes" id="UP000018895">
    <property type="component" value="Unassembled WGS sequence"/>
</dbReference>
<name>W4QCJ9_9BACI</name>
<gene>
    <name evidence="2" type="ORF">JCM9152_1164</name>
</gene>
<comment type="caution">
    <text evidence="2">The sequence shown here is derived from an EMBL/GenBank/DDBJ whole genome shotgun (WGS) entry which is preliminary data.</text>
</comment>
<feature type="transmembrane region" description="Helical" evidence="1">
    <location>
        <begin position="109"/>
        <end position="131"/>
    </location>
</feature>
<keyword evidence="1" id="KW-1133">Transmembrane helix</keyword>
<accession>W4QCJ9</accession>
<feature type="transmembrane region" description="Helical" evidence="1">
    <location>
        <begin position="44"/>
        <end position="63"/>
    </location>
</feature>
<keyword evidence="1" id="KW-0812">Transmembrane</keyword>
<protein>
    <submittedName>
        <fullName evidence="2">Uncharacterized protein</fullName>
    </submittedName>
</protein>